<proteinExistence type="predicted"/>
<sequence length="27" mass="3221">MCSLSLPKHESKSCEYDMLQHMKAIYF</sequence>
<dbReference type="EMBL" id="GBRH01243048">
    <property type="protein sequence ID" value="JAD54847.1"/>
    <property type="molecule type" value="Transcribed_RNA"/>
</dbReference>
<dbReference type="AlphaFoldDB" id="A0A0A9B691"/>
<organism evidence="1">
    <name type="scientific">Arundo donax</name>
    <name type="common">Giant reed</name>
    <name type="synonym">Donax arundinaceus</name>
    <dbReference type="NCBI Taxonomy" id="35708"/>
    <lineage>
        <taxon>Eukaryota</taxon>
        <taxon>Viridiplantae</taxon>
        <taxon>Streptophyta</taxon>
        <taxon>Embryophyta</taxon>
        <taxon>Tracheophyta</taxon>
        <taxon>Spermatophyta</taxon>
        <taxon>Magnoliopsida</taxon>
        <taxon>Liliopsida</taxon>
        <taxon>Poales</taxon>
        <taxon>Poaceae</taxon>
        <taxon>PACMAD clade</taxon>
        <taxon>Arundinoideae</taxon>
        <taxon>Arundineae</taxon>
        <taxon>Arundo</taxon>
    </lineage>
</organism>
<evidence type="ECO:0000313" key="1">
    <source>
        <dbReference type="EMBL" id="JAD54847.1"/>
    </source>
</evidence>
<reference evidence="1" key="1">
    <citation type="submission" date="2014-09" db="EMBL/GenBank/DDBJ databases">
        <authorList>
            <person name="Magalhaes I.L.F."/>
            <person name="Oliveira U."/>
            <person name="Santos F.R."/>
            <person name="Vidigal T.H.D.A."/>
            <person name="Brescovit A.D."/>
            <person name="Santos A.J."/>
        </authorList>
    </citation>
    <scope>NUCLEOTIDE SEQUENCE</scope>
    <source>
        <tissue evidence="1">Shoot tissue taken approximately 20 cm above the soil surface</tissue>
    </source>
</reference>
<reference evidence="1" key="2">
    <citation type="journal article" date="2015" name="Data Brief">
        <title>Shoot transcriptome of the giant reed, Arundo donax.</title>
        <authorList>
            <person name="Barrero R.A."/>
            <person name="Guerrero F.D."/>
            <person name="Moolhuijzen P."/>
            <person name="Goolsby J.A."/>
            <person name="Tidwell J."/>
            <person name="Bellgard S.E."/>
            <person name="Bellgard M.I."/>
        </authorList>
    </citation>
    <scope>NUCLEOTIDE SEQUENCE</scope>
    <source>
        <tissue evidence="1">Shoot tissue taken approximately 20 cm above the soil surface</tissue>
    </source>
</reference>
<protein>
    <submittedName>
        <fullName evidence="1">Uncharacterized protein</fullName>
    </submittedName>
</protein>
<name>A0A0A9B691_ARUDO</name>
<accession>A0A0A9B691</accession>